<sequence length="74" mass="8209">MKDNIGVLKALALLSQVGISIIVPIIICVWFGNKLDKWLGTNVIFLITFTILGIISGFRSAYRLLMATEKDRKG</sequence>
<reference evidence="2 3" key="2">
    <citation type="submission" date="2016-08" db="EMBL/GenBank/DDBJ databases">
        <title>Orenia metallireducens sp. nov. strain Z6, a Novel Metal-reducing Firmicute from the Deep Subsurface.</title>
        <authorList>
            <person name="Maxim B.I."/>
            <person name="Kenneth K."/>
            <person name="Flynn T.M."/>
            <person name="Oloughlin E.J."/>
            <person name="Locke R.A."/>
            <person name="Weber J.R."/>
            <person name="Egan S.M."/>
            <person name="Mackie R.I."/>
            <person name="Cann I.K."/>
        </authorList>
    </citation>
    <scope>NUCLEOTIDE SEQUENCE [LARGE SCALE GENOMIC DNA]</scope>
    <source>
        <strain evidence="2 3">Z6</strain>
    </source>
</reference>
<reference evidence="3" key="1">
    <citation type="submission" date="2016-07" db="EMBL/GenBank/DDBJ databases">
        <authorList>
            <person name="Florea S."/>
            <person name="Webb J.S."/>
            <person name="Jaromczyk J."/>
            <person name="Schardl C.L."/>
        </authorList>
    </citation>
    <scope>NUCLEOTIDE SEQUENCE [LARGE SCALE GENOMIC DNA]</scope>
    <source>
        <strain evidence="3">Z6</strain>
    </source>
</reference>
<proteinExistence type="predicted"/>
<keyword evidence="1" id="KW-1133">Transmembrane helix</keyword>
<dbReference type="InterPro" id="IPR032820">
    <property type="entry name" value="ATPase_put"/>
</dbReference>
<feature type="transmembrane region" description="Helical" evidence="1">
    <location>
        <begin position="38"/>
        <end position="62"/>
    </location>
</feature>
<keyword evidence="1" id="KW-0472">Membrane</keyword>
<protein>
    <submittedName>
        <fullName evidence="2">ATPase F0F1</fullName>
    </submittedName>
</protein>
<feature type="transmembrane region" description="Helical" evidence="1">
    <location>
        <begin position="12"/>
        <end position="32"/>
    </location>
</feature>
<evidence type="ECO:0000313" key="3">
    <source>
        <dbReference type="Proteomes" id="UP000093514"/>
    </source>
</evidence>
<dbReference type="Proteomes" id="UP000093514">
    <property type="component" value="Unassembled WGS sequence"/>
</dbReference>
<accession>A0A1C0A6B5</accession>
<evidence type="ECO:0000256" key="1">
    <source>
        <dbReference type="SAM" id="Phobius"/>
    </source>
</evidence>
<keyword evidence="3" id="KW-1185">Reference proteome</keyword>
<dbReference type="Pfam" id="PF09527">
    <property type="entry name" value="ATPase_gene1"/>
    <property type="match status" value="1"/>
</dbReference>
<name>A0A1C0A6B5_9FIRM</name>
<comment type="caution">
    <text evidence="2">The sequence shown here is derived from an EMBL/GenBank/DDBJ whole genome shotgun (WGS) entry which is preliminary data.</text>
</comment>
<organism evidence="2 3">
    <name type="scientific">Orenia metallireducens</name>
    <dbReference type="NCBI Taxonomy" id="1413210"/>
    <lineage>
        <taxon>Bacteria</taxon>
        <taxon>Bacillati</taxon>
        <taxon>Bacillota</taxon>
        <taxon>Clostridia</taxon>
        <taxon>Halanaerobiales</taxon>
        <taxon>Halobacteroidaceae</taxon>
        <taxon>Orenia</taxon>
    </lineage>
</organism>
<keyword evidence="1" id="KW-0812">Transmembrane</keyword>
<dbReference type="EMBL" id="LWDV01000010">
    <property type="protein sequence ID" value="OCL25653.1"/>
    <property type="molecule type" value="Genomic_DNA"/>
</dbReference>
<dbReference type="AlphaFoldDB" id="A0A1C0A6B5"/>
<dbReference type="RefSeq" id="WP_068719565.1">
    <property type="nucleotide sequence ID" value="NZ_LWDV01000010.1"/>
</dbReference>
<gene>
    <name evidence="2" type="ORF">U472_15090</name>
</gene>
<evidence type="ECO:0000313" key="2">
    <source>
        <dbReference type="EMBL" id="OCL25653.1"/>
    </source>
</evidence>